<dbReference type="KEGG" id="vg:20283531"/>
<organism evidence="2 3">
    <name type="scientific">Bacillus phage Bobb</name>
    <dbReference type="NCBI Taxonomy" id="1527469"/>
    <lineage>
        <taxon>Viruses</taxon>
        <taxon>Duplodnaviria</taxon>
        <taxon>Heunggongvirae</taxon>
        <taxon>Uroviricota</taxon>
        <taxon>Caudoviricetes</taxon>
        <taxon>Herelleviridae</taxon>
        <taxon>Bastillevirinae</taxon>
        <taxon>Agatevirus</taxon>
        <taxon>Agatevirus bobb</taxon>
    </lineage>
</organism>
<dbReference type="EMBL" id="KM051843">
    <property type="protein sequence ID" value="AII28145.1"/>
    <property type="molecule type" value="Genomic_DNA"/>
</dbReference>
<evidence type="ECO:0000313" key="2">
    <source>
        <dbReference type="EMBL" id="AII28145.1"/>
    </source>
</evidence>
<evidence type="ECO:0000256" key="1">
    <source>
        <dbReference type="SAM" id="Coils"/>
    </source>
</evidence>
<dbReference type="RefSeq" id="YP_009056513.1">
    <property type="nucleotide sequence ID" value="NC_024792.1"/>
</dbReference>
<keyword evidence="3" id="KW-1185">Reference proteome</keyword>
<name>A0A076GDP2_9CAUD</name>
<evidence type="ECO:0000313" key="3">
    <source>
        <dbReference type="Proteomes" id="UP000028664"/>
    </source>
</evidence>
<dbReference type="GeneID" id="20283290"/>
<dbReference type="Proteomes" id="UP000028664">
    <property type="component" value="Segment"/>
</dbReference>
<accession>A0A076GDP2</accession>
<protein>
    <submittedName>
        <fullName evidence="2">Uncharacterized protein</fullName>
    </submittedName>
</protein>
<dbReference type="KEGG" id="vg:20283290"/>
<reference evidence="2 3" key="1">
    <citation type="submission" date="2014-06" db="EMBL/GenBank/DDBJ databases">
        <title>Bioinformatic genomic analysis of Bacillus phage Bobb.</title>
        <authorList>
            <person name="Lewis H.M.N."/>
            <person name="Temple L."/>
            <person name="Barth R.N."/>
            <person name="Bowles K.M."/>
            <person name="Churchin D.I."/>
            <person name="Scott-Croshaw C."/>
            <person name="Glasgow G.H."/>
            <person name="Gloe M.W."/>
            <person name="McGough T.M."/>
            <person name="Nutbrown S.A."/>
            <person name="Romulus S.R."/>
            <person name="Sanders K.A.M."/>
            <person name="Diachok C.R."/>
            <person name="Serigano J.P."/>
            <person name="Shin D."/>
            <person name="Suresh M.H."/>
            <person name="Conner A.R.N."/>
            <person name="Korba R.M."/>
            <person name="Livermore R.J."/>
            <person name="Rohlf M.B."/>
            <person name="Utterback S.D."/>
            <person name="Wilson V.E."/>
        </authorList>
    </citation>
    <scope>NUCLEOTIDE SEQUENCE [LARGE SCALE GENOMIC DNA]</scope>
</reference>
<sequence length="64" mass="7608">MTFTKAELLKQKAELEEMIEDLWEQVDRMPDGEKYEFNREGLMECAGEAQEDLNEVERQLNELN</sequence>
<feature type="coiled-coil region" evidence="1">
    <location>
        <begin position="5"/>
        <end position="59"/>
    </location>
</feature>
<keyword evidence="1" id="KW-0175">Coiled coil</keyword>
<dbReference type="EMBL" id="KM051843">
    <property type="protein sequence ID" value="AII27904.1"/>
    <property type="molecule type" value="Genomic_DNA"/>
</dbReference>
<dbReference type="OrthoDB" id="38697at10239"/>
<proteinExistence type="predicted"/>
<dbReference type="GeneID" id="20283531"/>
<dbReference type="RefSeq" id="YP_009056272.1">
    <property type="nucleotide sequence ID" value="NC_024792.1"/>
</dbReference>